<accession>A0A0E9PIZ7</accession>
<proteinExistence type="predicted"/>
<dbReference type="AlphaFoldDB" id="A0A0E9PIZ7"/>
<organism evidence="1">
    <name type="scientific">Anguilla anguilla</name>
    <name type="common">European freshwater eel</name>
    <name type="synonym">Muraena anguilla</name>
    <dbReference type="NCBI Taxonomy" id="7936"/>
    <lineage>
        <taxon>Eukaryota</taxon>
        <taxon>Metazoa</taxon>
        <taxon>Chordata</taxon>
        <taxon>Craniata</taxon>
        <taxon>Vertebrata</taxon>
        <taxon>Euteleostomi</taxon>
        <taxon>Actinopterygii</taxon>
        <taxon>Neopterygii</taxon>
        <taxon>Teleostei</taxon>
        <taxon>Anguilliformes</taxon>
        <taxon>Anguillidae</taxon>
        <taxon>Anguilla</taxon>
    </lineage>
</organism>
<sequence length="67" mass="7597">MCALSHIIVVGRNASLLQNSLNSYQRPVHTINVHMNTNTIPSYRSQYGLPHPPQVTQFNIHLSEIML</sequence>
<reference evidence="1" key="1">
    <citation type="submission" date="2014-11" db="EMBL/GenBank/DDBJ databases">
        <authorList>
            <person name="Amaro Gonzalez C."/>
        </authorList>
    </citation>
    <scope>NUCLEOTIDE SEQUENCE</scope>
</reference>
<protein>
    <submittedName>
        <fullName evidence="1">Uncharacterized protein</fullName>
    </submittedName>
</protein>
<dbReference type="EMBL" id="GBXM01103986">
    <property type="protein sequence ID" value="JAH04591.1"/>
    <property type="molecule type" value="Transcribed_RNA"/>
</dbReference>
<evidence type="ECO:0000313" key="1">
    <source>
        <dbReference type="EMBL" id="JAH04591.1"/>
    </source>
</evidence>
<dbReference type="EMBL" id="GBXM01086123">
    <property type="protein sequence ID" value="JAH22454.1"/>
    <property type="molecule type" value="Transcribed_RNA"/>
</dbReference>
<reference evidence="1" key="2">
    <citation type="journal article" date="2015" name="Fish Shellfish Immunol.">
        <title>Early steps in the European eel (Anguilla anguilla)-Vibrio vulnificus interaction in the gills: Role of the RtxA13 toxin.</title>
        <authorList>
            <person name="Callol A."/>
            <person name="Pajuelo D."/>
            <person name="Ebbesson L."/>
            <person name="Teles M."/>
            <person name="MacKenzie S."/>
            <person name="Amaro C."/>
        </authorList>
    </citation>
    <scope>NUCLEOTIDE SEQUENCE</scope>
</reference>
<name>A0A0E9PIZ7_ANGAN</name>